<dbReference type="KEGG" id="raj:RA11412_2209"/>
<protein>
    <submittedName>
        <fullName evidence="3">Protease synthase and sporulation negative regulatory protein pai 1</fullName>
    </submittedName>
</protein>
<dbReference type="PANTHER" id="PTHR43877">
    <property type="entry name" value="AMINOALKYLPHOSPHONATE N-ACETYLTRANSFERASE-RELATED-RELATED"/>
    <property type="match status" value="1"/>
</dbReference>
<keyword evidence="3" id="KW-0378">Hydrolase</keyword>
<dbReference type="RefSeq" id="WP_128087915.1">
    <property type="nucleotide sequence ID" value="NZ_CAUUGO010000006.1"/>
</dbReference>
<dbReference type="EMBL" id="AP017895">
    <property type="protein sequence ID" value="BAV88508.1"/>
    <property type="molecule type" value="Genomic_DNA"/>
</dbReference>
<dbReference type="Gene3D" id="3.40.630.30">
    <property type="match status" value="1"/>
</dbReference>
<keyword evidence="2" id="KW-0012">Acyltransferase</keyword>
<dbReference type="Proteomes" id="UP000250241">
    <property type="component" value="Chromosome"/>
</dbReference>
<dbReference type="GeneID" id="93862731"/>
<dbReference type="Pfam" id="PF00583">
    <property type="entry name" value="Acetyltransf_1"/>
    <property type="match status" value="1"/>
</dbReference>
<dbReference type="GO" id="GO:0008233">
    <property type="term" value="F:peptidase activity"/>
    <property type="evidence" value="ECO:0007669"/>
    <property type="project" value="UniProtKB-KW"/>
</dbReference>
<keyword evidence="1" id="KW-0808">Transferase</keyword>
<evidence type="ECO:0000313" key="4">
    <source>
        <dbReference type="Proteomes" id="UP000250241"/>
    </source>
</evidence>
<accession>A0A2Z5R1E8</accession>
<dbReference type="PROSITE" id="PS51186">
    <property type="entry name" value="GNAT"/>
    <property type="match status" value="1"/>
</dbReference>
<dbReference type="AlphaFoldDB" id="A0A2Z5R1E8"/>
<evidence type="ECO:0000256" key="1">
    <source>
        <dbReference type="ARBA" id="ARBA00022679"/>
    </source>
</evidence>
<dbReference type="InterPro" id="IPR016181">
    <property type="entry name" value="Acyl_CoA_acyltransferase"/>
</dbReference>
<proteinExistence type="predicted"/>
<evidence type="ECO:0000313" key="3">
    <source>
        <dbReference type="EMBL" id="BAV88508.1"/>
    </source>
</evidence>
<keyword evidence="4" id="KW-1185">Reference proteome</keyword>
<evidence type="ECO:0000256" key="2">
    <source>
        <dbReference type="ARBA" id="ARBA00023315"/>
    </source>
</evidence>
<reference evidence="3 4" key="1">
    <citation type="submission" date="2016-10" db="EMBL/GenBank/DDBJ databases">
        <title>Genome sequence of Rothia aeria strain JCM11412.</title>
        <authorList>
            <person name="Nambu T."/>
        </authorList>
    </citation>
    <scope>NUCLEOTIDE SEQUENCE [LARGE SCALE GENOMIC DNA]</scope>
    <source>
        <strain evidence="3 4">JCM 11412</strain>
    </source>
</reference>
<gene>
    <name evidence="3" type="ORF">RA11412_2209</name>
</gene>
<dbReference type="SUPFAM" id="SSF55729">
    <property type="entry name" value="Acyl-CoA N-acyltransferases (Nat)"/>
    <property type="match status" value="1"/>
</dbReference>
<sequence>MSVSLRELTVADAAVLRNISIATFTETFADSNSAADMALYIAQRFSEDQLAQELANPESFFYTAEVQGQTVGYLKLNTGGAQTEPQQENALEIERIYVLGTHHGHGVGQALYQHALTVANQRAASYIWLGVWEHNHRALRFYQKNGFTAFGQHIFHLGDDEQTDILMKHDLNR</sequence>
<dbReference type="InterPro" id="IPR050832">
    <property type="entry name" value="Bact_Acetyltransf"/>
</dbReference>
<dbReference type="InterPro" id="IPR000182">
    <property type="entry name" value="GNAT_dom"/>
</dbReference>
<dbReference type="CDD" id="cd04301">
    <property type="entry name" value="NAT_SF"/>
    <property type="match status" value="1"/>
</dbReference>
<name>A0A2Z5R1E8_9MICC</name>
<dbReference type="GO" id="GO:0016747">
    <property type="term" value="F:acyltransferase activity, transferring groups other than amino-acyl groups"/>
    <property type="evidence" value="ECO:0007669"/>
    <property type="project" value="InterPro"/>
</dbReference>
<dbReference type="GO" id="GO:0006508">
    <property type="term" value="P:proteolysis"/>
    <property type="evidence" value="ECO:0007669"/>
    <property type="project" value="UniProtKB-KW"/>
</dbReference>
<organism evidence="3 4">
    <name type="scientific">Rothia aeria</name>
    <dbReference type="NCBI Taxonomy" id="172042"/>
    <lineage>
        <taxon>Bacteria</taxon>
        <taxon>Bacillati</taxon>
        <taxon>Actinomycetota</taxon>
        <taxon>Actinomycetes</taxon>
        <taxon>Micrococcales</taxon>
        <taxon>Micrococcaceae</taxon>
        <taxon>Rothia</taxon>
    </lineage>
</organism>
<keyword evidence="3" id="KW-0645">Protease</keyword>